<evidence type="ECO:0000313" key="2">
    <source>
        <dbReference type="Proteomes" id="UP000036780"/>
    </source>
</evidence>
<keyword evidence="2" id="KW-1185">Reference proteome</keyword>
<dbReference type="Proteomes" id="UP000036780">
    <property type="component" value="Unassembled WGS sequence"/>
</dbReference>
<proteinExistence type="predicted"/>
<protein>
    <submittedName>
        <fullName evidence="1">Uncharacterized protein</fullName>
    </submittedName>
</protein>
<reference evidence="2" key="1">
    <citation type="submission" date="2015-07" db="EMBL/GenBank/DDBJ databases">
        <title>Fjat-10053 dsm26.</title>
        <authorList>
            <person name="Liu B."/>
            <person name="Wang J."/>
            <person name="Zhu Y."/>
            <person name="Liu G."/>
            <person name="Chen Q."/>
            <person name="Chen Z."/>
            <person name="Lan J."/>
            <person name="Che J."/>
            <person name="Ge C."/>
            <person name="Shi H."/>
            <person name="Pan Z."/>
            <person name="Liu X."/>
        </authorList>
    </citation>
    <scope>NUCLEOTIDE SEQUENCE [LARGE SCALE GENOMIC DNA]</scope>
    <source>
        <strain evidence="2">DSM 26</strain>
    </source>
</reference>
<dbReference type="PATRIC" id="fig|1473.5.peg.716"/>
<dbReference type="AlphaFoldDB" id="A0A0L0QLE5"/>
<accession>A0A0L0QLE5</accession>
<name>A0A0L0QLE5_VIRPA</name>
<dbReference type="EMBL" id="LGTO01000007">
    <property type="protein sequence ID" value="KNE19068.1"/>
    <property type="molecule type" value="Genomic_DNA"/>
</dbReference>
<evidence type="ECO:0000313" key="1">
    <source>
        <dbReference type="EMBL" id="KNE19068.1"/>
    </source>
</evidence>
<sequence length="62" mass="7266">MQPLFIELTCADGERRTFNINLICGFESYGKSSVIYTNHREFPVIESYETIKNTIIEMKKVF</sequence>
<gene>
    <name evidence="1" type="ORF">AFK71_10940</name>
</gene>
<organism evidence="1 2">
    <name type="scientific">Virgibacillus pantothenticus</name>
    <dbReference type="NCBI Taxonomy" id="1473"/>
    <lineage>
        <taxon>Bacteria</taxon>
        <taxon>Bacillati</taxon>
        <taxon>Bacillota</taxon>
        <taxon>Bacilli</taxon>
        <taxon>Bacillales</taxon>
        <taxon>Bacillaceae</taxon>
        <taxon>Virgibacillus</taxon>
    </lineage>
</organism>
<comment type="caution">
    <text evidence="1">The sequence shown here is derived from an EMBL/GenBank/DDBJ whole genome shotgun (WGS) entry which is preliminary data.</text>
</comment>